<name>E0S433_BUTPB</name>
<geneLocation type="plasmid" evidence="1 2">
    <name>pCY360</name>
</geneLocation>
<dbReference type="Proteomes" id="UP000001299">
    <property type="component" value="Plasmid pCY360"/>
</dbReference>
<keyword evidence="2" id="KW-1185">Reference proteome</keyword>
<reference evidence="1 2" key="1">
    <citation type="journal article" date="2010" name="PLoS ONE">
        <title>The glycobiome of the rumen bacterium Butyrivibrio proteoclasticus B316(T) highlights adaptation to a polysaccharide-rich environment.</title>
        <authorList>
            <person name="Kelly W.J."/>
            <person name="Leahy S.C."/>
            <person name="Altermann E."/>
            <person name="Yeoman C.J."/>
            <person name="Dunne J.C."/>
            <person name="Kong Z."/>
            <person name="Pacheco D.M."/>
            <person name="Li D."/>
            <person name="Noel S.J."/>
            <person name="Moon C.D."/>
            <person name="Cookson A.L."/>
            <person name="Attwood G.T."/>
        </authorList>
    </citation>
    <scope>NUCLEOTIDE SEQUENCE [LARGE SCALE GENOMIC DNA]</scope>
    <source>
        <strain evidence="2">ATCC 51982 / DSM 14932 / B316</strain>
        <plasmid evidence="2">Plasmid pCY360</plasmid>
    </source>
</reference>
<sequence length="64" mass="7152">MPRKQCLTCDSFEGNRDVIEGRVEGRIEGKAEAMEDLVQKLAKYFLETKSANETSEAIAMAKTL</sequence>
<dbReference type="EMBL" id="CP001812">
    <property type="protein sequence ID" value="ADL36165.1"/>
    <property type="molecule type" value="Genomic_DNA"/>
</dbReference>
<accession>E0S433</accession>
<keyword evidence="1" id="KW-0614">Plasmid</keyword>
<dbReference type="HOGENOM" id="CLU_2859204_0_0_9"/>
<dbReference type="AlphaFoldDB" id="E0S433"/>
<evidence type="ECO:0000313" key="1">
    <source>
        <dbReference type="EMBL" id="ADL36165.1"/>
    </source>
</evidence>
<dbReference type="KEGG" id="bpb:bpr_II228"/>
<gene>
    <name evidence="1" type="ordered locus">bpr_II228</name>
</gene>
<organism evidence="1 2">
    <name type="scientific">Butyrivibrio proteoclasticus (strain ATCC 51982 / DSM 14932 / B316)</name>
    <name type="common">Clostridium proteoclasticum</name>
    <dbReference type="NCBI Taxonomy" id="515622"/>
    <lineage>
        <taxon>Bacteria</taxon>
        <taxon>Bacillati</taxon>
        <taxon>Bacillota</taxon>
        <taxon>Clostridia</taxon>
        <taxon>Lachnospirales</taxon>
        <taxon>Lachnospiraceae</taxon>
        <taxon>Butyrivibrio</taxon>
    </lineage>
</organism>
<protein>
    <submittedName>
        <fullName evidence="1">Uncharacterized protein</fullName>
    </submittedName>
</protein>
<evidence type="ECO:0000313" key="2">
    <source>
        <dbReference type="Proteomes" id="UP000001299"/>
    </source>
</evidence>
<proteinExistence type="predicted"/>